<dbReference type="Proteomes" id="UP001385809">
    <property type="component" value="Unassembled WGS sequence"/>
</dbReference>
<accession>A0ABU8MK54</accession>
<gene>
    <name evidence="1" type="ORF">WCD74_07990</name>
</gene>
<name>A0ABU8MK54_9PSEU</name>
<dbReference type="EMBL" id="JBBEGN010000003">
    <property type="protein sequence ID" value="MEJ2867699.1"/>
    <property type="molecule type" value="Genomic_DNA"/>
</dbReference>
<reference evidence="1 2" key="1">
    <citation type="submission" date="2024-03" db="EMBL/GenBank/DDBJ databases">
        <title>Actinomycetospora sp. OC33-EN08, a novel actinomycete isolated from wild orchid (Aerides multiflora).</title>
        <authorList>
            <person name="Suriyachadkun C."/>
        </authorList>
    </citation>
    <scope>NUCLEOTIDE SEQUENCE [LARGE SCALE GENOMIC DNA]</scope>
    <source>
        <strain evidence="1 2">OC33-EN08</strain>
    </source>
</reference>
<sequence length="355" mass="39240">MSAELLAFVLVALVVVALVVWRSAVADRPLRPLADDRLRPSRDTVRRIRERSAARRPGTPHVHRLRERLRLEHHLHDDEIDRRVAVVLTWWTTELAVLEDGERTVATLVAAAKEARAVGAATAPAPMTSSVLLDPPELATAVRGVVDDVLDERSAVPTGYAAGFADGHRAVGDLLRARCELVAERRREAEKGVVTRLEAIERFNARRAAAKDAGERAVESASSVAATLADVHPRPAASSPRTGSDGVPAELREHDLYAVSVSWITRELSSVDDTVSRWRDNLTRALARLPERIPEPRRDVRPLERTLVRDLDEVAVHPSVPGGSGDYLNAYDFAYRGVLDRLRKRIEALESRSTR</sequence>
<protein>
    <recommendedName>
        <fullName evidence="3">DUF4129 domain-containing protein</fullName>
    </recommendedName>
</protein>
<evidence type="ECO:0008006" key="3">
    <source>
        <dbReference type="Google" id="ProtNLM"/>
    </source>
</evidence>
<organism evidence="1 2">
    <name type="scientific">Actinomycetospora aurantiaca</name>
    <dbReference type="NCBI Taxonomy" id="3129233"/>
    <lineage>
        <taxon>Bacteria</taxon>
        <taxon>Bacillati</taxon>
        <taxon>Actinomycetota</taxon>
        <taxon>Actinomycetes</taxon>
        <taxon>Pseudonocardiales</taxon>
        <taxon>Pseudonocardiaceae</taxon>
        <taxon>Actinomycetospora</taxon>
    </lineage>
</organism>
<evidence type="ECO:0000313" key="1">
    <source>
        <dbReference type="EMBL" id="MEJ2867699.1"/>
    </source>
</evidence>
<comment type="caution">
    <text evidence="1">The sequence shown here is derived from an EMBL/GenBank/DDBJ whole genome shotgun (WGS) entry which is preliminary data.</text>
</comment>
<keyword evidence="2" id="KW-1185">Reference proteome</keyword>
<dbReference type="RefSeq" id="WP_337694310.1">
    <property type="nucleotide sequence ID" value="NZ_JBBEGN010000003.1"/>
</dbReference>
<evidence type="ECO:0000313" key="2">
    <source>
        <dbReference type="Proteomes" id="UP001385809"/>
    </source>
</evidence>
<proteinExistence type="predicted"/>